<comment type="caution">
    <text evidence="1">The sequence shown here is derived from an EMBL/GenBank/DDBJ whole genome shotgun (WGS) entry which is preliminary data.</text>
</comment>
<dbReference type="EMBL" id="LATX01001993">
    <property type="protein sequence ID" value="KTB35281.1"/>
    <property type="molecule type" value="Genomic_DNA"/>
</dbReference>
<name>A0A0W0FG61_MONRR</name>
<dbReference type="AlphaFoldDB" id="A0A0W0FG61"/>
<organism evidence="1 2">
    <name type="scientific">Moniliophthora roreri</name>
    <name type="common">Frosty pod rot fungus</name>
    <name type="synonym">Monilia roreri</name>
    <dbReference type="NCBI Taxonomy" id="221103"/>
    <lineage>
        <taxon>Eukaryota</taxon>
        <taxon>Fungi</taxon>
        <taxon>Dikarya</taxon>
        <taxon>Basidiomycota</taxon>
        <taxon>Agaricomycotina</taxon>
        <taxon>Agaricomycetes</taxon>
        <taxon>Agaricomycetidae</taxon>
        <taxon>Agaricales</taxon>
        <taxon>Marasmiineae</taxon>
        <taxon>Marasmiaceae</taxon>
        <taxon>Moniliophthora</taxon>
    </lineage>
</organism>
<evidence type="ECO:0000313" key="1">
    <source>
        <dbReference type="EMBL" id="KTB35281.1"/>
    </source>
</evidence>
<proteinExistence type="predicted"/>
<sequence>MNQLAVDFKKKPCYFLDMLFQGGIKLWLKSCELHKAGTPLALIEITQQFKGKYKKLTDLEKEVLVKEYEQLNKKDCQKNAQCPNSHRHALDIANTLANVENMLESLSLRAGLDAMLVAVRNTHNNYMDPHWFFTNTAQ</sequence>
<accession>A0A0W0FG61</accession>
<gene>
    <name evidence="1" type="ORF">WG66_12135</name>
</gene>
<dbReference type="Proteomes" id="UP000054988">
    <property type="component" value="Unassembled WGS sequence"/>
</dbReference>
<evidence type="ECO:0000313" key="2">
    <source>
        <dbReference type="Proteomes" id="UP000054988"/>
    </source>
</evidence>
<reference evidence="1 2" key="1">
    <citation type="submission" date="2015-12" db="EMBL/GenBank/DDBJ databases">
        <title>Draft genome sequence of Moniliophthora roreri, the causal agent of frosty pod rot of cacao.</title>
        <authorList>
            <person name="Aime M.C."/>
            <person name="Diaz-Valderrama J.R."/>
            <person name="Kijpornyongpan T."/>
            <person name="Phillips-Mora W."/>
        </authorList>
    </citation>
    <scope>NUCLEOTIDE SEQUENCE [LARGE SCALE GENOMIC DNA]</scope>
    <source>
        <strain evidence="1 2">MCA 2952</strain>
    </source>
</reference>
<protein>
    <submittedName>
        <fullName evidence="1">Uncharacterized protein</fullName>
    </submittedName>
</protein>